<gene>
    <name evidence="1" type="ORF">ACI8B_110058</name>
</gene>
<protein>
    <submittedName>
        <fullName evidence="1">Uncharacterized protein</fullName>
    </submittedName>
</protein>
<organism evidence="1 2">
    <name type="scientific">Acinetobacter proteolyticus</name>
    <dbReference type="NCBI Taxonomy" id="1776741"/>
    <lineage>
        <taxon>Bacteria</taxon>
        <taxon>Pseudomonadati</taxon>
        <taxon>Pseudomonadota</taxon>
        <taxon>Gammaproteobacteria</taxon>
        <taxon>Moraxellales</taxon>
        <taxon>Moraxellaceae</taxon>
        <taxon>Acinetobacter</taxon>
    </lineage>
</organism>
<accession>A0A653K1G3</accession>
<evidence type="ECO:0000313" key="2">
    <source>
        <dbReference type="Proteomes" id="UP000430404"/>
    </source>
</evidence>
<dbReference type="Proteomes" id="UP000430404">
    <property type="component" value="Unassembled WGS sequence"/>
</dbReference>
<sequence>MEAENTRYSPNQNNFSASNIQIRQGSIDIQAANAVGTLRNDQPHQITLTGSPVKFQQKVSEAKGMVYESRSHRLQHVCNGDHLKGQCISDHGWFQYFSRNTQI</sequence>
<proteinExistence type="predicted"/>
<dbReference type="EMBL" id="CABWKZ010000003">
    <property type="protein sequence ID" value="VXA53985.1"/>
    <property type="molecule type" value="Genomic_DNA"/>
</dbReference>
<dbReference type="AlphaFoldDB" id="A0A653K1G3"/>
<reference evidence="1 2" key="1">
    <citation type="submission" date="2019-10" db="EMBL/GenBank/DDBJ databases">
        <authorList>
            <person name="Karimi E."/>
        </authorList>
    </citation>
    <scope>NUCLEOTIDE SEQUENCE [LARGE SCALE GENOMIC DNA]</scope>
    <source>
        <strain evidence="1">Acinetobacter sp. 8BE</strain>
    </source>
</reference>
<name>A0A653K1G3_9GAMM</name>
<evidence type="ECO:0000313" key="1">
    <source>
        <dbReference type="EMBL" id="VXA53985.1"/>
    </source>
</evidence>